<gene>
    <name evidence="1" type="ORF">K488DRAFT_83017</name>
</gene>
<accession>A0ACB8QUJ4</accession>
<sequence length="388" mass="43109">MSTAVEVCRLKAPSAPSWEFMTRNDAAIQDALAEDMLNAAFDYGEVWVAGRGSTVEGAAIWFAPGREYNLFWRDTFERIIPSETKDWIKRHALTKYDELYSAAYSTGKTVRVNSWQLAIISIQPASRRRGLGLALVEAKAAQVSEPLTTDVDTTSALLFFEKLRFIHKGVKNFSSGDYYPSSPQLPPNMQPGHSSSFGQPPMIVPSQMPRSQSQPQNTAAHMLRHGYLSVTFGDYSERAFWAFLKCNLTQLPIMFSLPGCTGAYTVAQSVLPHLPPGWRAADGTYVVLLDCVVDQTRGPVIPQEVWMPNSPRVYEQHVVRAVLRPPTFFVHTDGSVGLPLPQILSGNFAVSMANTPIDVGRSSIHLHIKVSTVIHPLWEVKITRDLHV</sequence>
<reference evidence="1" key="1">
    <citation type="submission" date="2021-02" db="EMBL/GenBank/DDBJ databases">
        <authorList>
            <consortium name="DOE Joint Genome Institute"/>
            <person name="Ahrendt S."/>
            <person name="Looney B.P."/>
            <person name="Miyauchi S."/>
            <person name="Morin E."/>
            <person name="Drula E."/>
            <person name="Courty P.E."/>
            <person name="Chicoki N."/>
            <person name="Fauchery L."/>
            <person name="Kohler A."/>
            <person name="Kuo A."/>
            <person name="Labutti K."/>
            <person name="Pangilinan J."/>
            <person name="Lipzen A."/>
            <person name="Riley R."/>
            <person name="Andreopoulos W."/>
            <person name="He G."/>
            <person name="Johnson J."/>
            <person name="Barry K.W."/>
            <person name="Grigoriev I.V."/>
            <person name="Nagy L."/>
            <person name="Hibbett D."/>
            <person name="Henrissat B."/>
            <person name="Matheny P.B."/>
            <person name="Labbe J."/>
            <person name="Martin F."/>
        </authorList>
    </citation>
    <scope>NUCLEOTIDE SEQUENCE</scope>
    <source>
        <strain evidence="1">EC-137</strain>
    </source>
</reference>
<reference evidence="1" key="2">
    <citation type="journal article" date="2022" name="New Phytol.">
        <title>Evolutionary transition to the ectomycorrhizal habit in the genomes of a hyperdiverse lineage of mushroom-forming fungi.</title>
        <authorList>
            <person name="Looney B."/>
            <person name="Miyauchi S."/>
            <person name="Morin E."/>
            <person name="Drula E."/>
            <person name="Courty P.E."/>
            <person name="Kohler A."/>
            <person name="Kuo A."/>
            <person name="LaButti K."/>
            <person name="Pangilinan J."/>
            <person name="Lipzen A."/>
            <person name="Riley R."/>
            <person name="Andreopoulos W."/>
            <person name="He G."/>
            <person name="Johnson J."/>
            <person name="Nolan M."/>
            <person name="Tritt A."/>
            <person name="Barry K.W."/>
            <person name="Grigoriev I.V."/>
            <person name="Nagy L.G."/>
            <person name="Hibbett D."/>
            <person name="Henrissat B."/>
            <person name="Matheny P.B."/>
            <person name="Labbe J."/>
            <person name="Martin F.M."/>
        </authorList>
    </citation>
    <scope>NUCLEOTIDE SEQUENCE</scope>
    <source>
        <strain evidence="1">EC-137</strain>
    </source>
</reference>
<protein>
    <submittedName>
        <fullName evidence="1">Uncharacterized protein</fullName>
    </submittedName>
</protein>
<name>A0ACB8QUJ4_9AGAM</name>
<proteinExistence type="predicted"/>
<keyword evidence="2" id="KW-1185">Reference proteome</keyword>
<dbReference type="EMBL" id="MU273484">
    <property type="protein sequence ID" value="KAI0035440.1"/>
    <property type="molecule type" value="Genomic_DNA"/>
</dbReference>
<comment type="caution">
    <text evidence="1">The sequence shown here is derived from an EMBL/GenBank/DDBJ whole genome shotgun (WGS) entry which is preliminary data.</text>
</comment>
<evidence type="ECO:0000313" key="2">
    <source>
        <dbReference type="Proteomes" id="UP000814128"/>
    </source>
</evidence>
<organism evidence="1 2">
    <name type="scientific">Vararia minispora EC-137</name>
    <dbReference type="NCBI Taxonomy" id="1314806"/>
    <lineage>
        <taxon>Eukaryota</taxon>
        <taxon>Fungi</taxon>
        <taxon>Dikarya</taxon>
        <taxon>Basidiomycota</taxon>
        <taxon>Agaricomycotina</taxon>
        <taxon>Agaricomycetes</taxon>
        <taxon>Russulales</taxon>
        <taxon>Lachnocladiaceae</taxon>
        <taxon>Vararia</taxon>
    </lineage>
</organism>
<evidence type="ECO:0000313" key="1">
    <source>
        <dbReference type="EMBL" id="KAI0035440.1"/>
    </source>
</evidence>
<dbReference type="Proteomes" id="UP000814128">
    <property type="component" value="Unassembled WGS sequence"/>
</dbReference>